<keyword evidence="2" id="KW-1185">Reference proteome</keyword>
<dbReference type="OrthoDB" id="262657at2759"/>
<evidence type="ECO:0000313" key="1">
    <source>
        <dbReference type="EMBL" id="KPI82598.1"/>
    </source>
</evidence>
<dbReference type="EMBL" id="LJSK01000702">
    <property type="protein sequence ID" value="KPI82598.1"/>
    <property type="molecule type" value="Genomic_DNA"/>
</dbReference>
<dbReference type="VEuPathDB" id="TriTrypDB:Lsey_0703_0010"/>
<evidence type="ECO:0000313" key="2">
    <source>
        <dbReference type="Proteomes" id="UP000038009"/>
    </source>
</evidence>
<keyword evidence="1" id="KW-0808">Transferase</keyword>
<organism evidence="1 2">
    <name type="scientific">Leptomonas seymouri</name>
    <dbReference type="NCBI Taxonomy" id="5684"/>
    <lineage>
        <taxon>Eukaryota</taxon>
        <taxon>Discoba</taxon>
        <taxon>Euglenozoa</taxon>
        <taxon>Kinetoplastea</taxon>
        <taxon>Metakinetoplastina</taxon>
        <taxon>Trypanosomatida</taxon>
        <taxon>Trypanosomatidae</taxon>
        <taxon>Leishmaniinae</taxon>
        <taxon>Leptomonas</taxon>
    </lineage>
</organism>
<dbReference type="GO" id="GO:0016740">
    <property type="term" value="F:transferase activity"/>
    <property type="evidence" value="ECO:0007669"/>
    <property type="project" value="UniProtKB-KW"/>
</dbReference>
<dbReference type="Proteomes" id="UP000038009">
    <property type="component" value="Unassembled WGS sequence"/>
</dbReference>
<dbReference type="AlphaFoldDB" id="A0A0N1P9X3"/>
<reference evidence="1 2" key="1">
    <citation type="journal article" date="2015" name="PLoS Pathog.">
        <title>Leptomonas seymouri: Adaptations to the Dixenous Life Cycle Analyzed by Genome Sequencing, Transcriptome Profiling and Co-infection with Leishmania donovani.</title>
        <authorList>
            <person name="Kraeva N."/>
            <person name="Butenko A."/>
            <person name="Hlavacova J."/>
            <person name="Kostygov A."/>
            <person name="Myskova J."/>
            <person name="Grybchuk D."/>
            <person name="Lestinova T."/>
            <person name="Votypka J."/>
            <person name="Volf P."/>
            <person name="Opperdoes F."/>
            <person name="Flegontov P."/>
            <person name="Lukes J."/>
            <person name="Yurchenko V."/>
        </authorList>
    </citation>
    <scope>NUCLEOTIDE SEQUENCE [LARGE SCALE GENOMIC DNA]</scope>
    <source>
        <strain evidence="1 2">ATCC 30220</strain>
    </source>
</reference>
<name>A0A0N1P9X3_LEPSE</name>
<dbReference type="OMA" id="GHETRTN"/>
<proteinExistence type="predicted"/>
<protein>
    <submittedName>
        <fullName evidence="1">Phosphoglycan beta 1 2 arabinosyltransferase (SCA1)</fullName>
    </submittedName>
</protein>
<sequence>MRVRPGDAPTFSAGRGAPTAAWPSSSEVVSRCLAQLISLGQIGAAQDEAVARSGADPRVSAAVLVDYDAAGAGTLVGRAGQCPAFLTEVRPVAAPAGARMDVSYPRLPSWPLRPTGGSVPPYFGTARVRETDVDRDVQPPVSVELTGDRSGVVMRFGRDETSTTPEPFEMVCPSHFLSVFIGRFGRQHNQLQEVMHTLALARRVNRTFIVPVLVPETYIPFLRYDAQRLYGFNALRREGRYCLVSYAEARRMLKELEAQGEPMSLRRFNYYADPRPGDEKEWWSTEDRDWFEVPSPSSSSGARWFNVDAWLEDSKAREPPVTTTRDARPDGMRFFETEEDFTLKDVFPSGGEDEYVRMALMRKTIQMIAHLMGGDHRSVDGATPQPRLGVLTSRMAFYVHPSLREQTLLMGLLRPSEAISREADRLYARYAARLSWPTTGTELRDTLRTGNFKNVIGFHIRRREGTCRREGVIIDRTAYAIDPRFQLERVDPSWSGPLSTLRNMELDCALTKTRVVELYGQYVRWMRSNMTADPPASAPLVPTIYMAYDDQSGPIAEQVDDKLVEMAQSGAGSVMWGSAAALPPRFVASYDVRISGDFMSMYQAEAHRLESEGGSGPPRPKFDEPRRVKLVHALHSRAFTEMFGVAFDFFMLTNMGVFRGVMLSSVSTNVIMRRWGRGLPCHGVMAGYQKSFYTAMWV</sequence>
<comment type="caution">
    <text evidence="1">The sequence shown here is derived from an EMBL/GenBank/DDBJ whole genome shotgun (WGS) entry which is preliminary data.</text>
</comment>
<accession>A0A0N1P9X3</accession>
<gene>
    <name evidence="1" type="ORF">ABL78_8392</name>
</gene>